<dbReference type="InterPro" id="IPR016169">
    <property type="entry name" value="FAD-bd_PCMH_sub2"/>
</dbReference>
<organism evidence="5">
    <name type="scientific">marine sediment metagenome</name>
    <dbReference type="NCBI Taxonomy" id="412755"/>
    <lineage>
        <taxon>unclassified sequences</taxon>
        <taxon>metagenomes</taxon>
        <taxon>ecological metagenomes</taxon>
    </lineage>
</organism>
<keyword evidence="3" id="KW-0560">Oxidoreductase</keyword>
<dbReference type="AlphaFoldDB" id="X1MCJ1"/>
<evidence type="ECO:0000313" key="5">
    <source>
        <dbReference type="EMBL" id="GAI28983.1"/>
    </source>
</evidence>
<accession>X1MCJ1</accession>
<dbReference type="SUPFAM" id="SSF56176">
    <property type="entry name" value="FAD-binding/transporter-associated domain-like"/>
    <property type="match status" value="1"/>
</dbReference>
<dbReference type="InterPro" id="IPR051312">
    <property type="entry name" value="Diverse_Substr_Oxidored"/>
</dbReference>
<dbReference type="InterPro" id="IPR016166">
    <property type="entry name" value="FAD-bd_PCMH"/>
</dbReference>
<keyword evidence="2" id="KW-0274">FAD</keyword>
<dbReference type="InterPro" id="IPR002346">
    <property type="entry name" value="Mopterin_DH_FAD-bd"/>
</dbReference>
<feature type="domain" description="FAD-binding PCMH-type" evidence="4">
    <location>
        <begin position="10"/>
        <end position="148"/>
    </location>
</feature>
<evidence type="ECO:0000256" key="3">
    <source>
        <dbReference type="ARBA" id="ARBA00023002"/>
    </source>
</evidence>
<feature type="non-terminal residue" evidence="5">
    <location>
        <position position="148"/>
    </location>
</feature>
<dbReference type="InterPro" id="IPR036318">
    <property type="entry name" value="FAD-bd_PCMH-like_sf"/>
</dbReference>
<keyword evidence="1" id="KW-0285">Flavoprotein</keyword>
<dbReference type="PANTHER" id="PTHR42659:SF2">
    <property type="entry name" value="XANTHINE DEHYDROGENASE SUBUNIT C-RELATED"/>
    <property type="match status" value="1"/>
</dbReference>
<dbReference type="Gene3D" id="3.30.465.10">
    <property type="match status" value="1"/>
</dbReference>
<dbReference type="PANTHER" id="PTHR42659">
    <property type="entry name" value="XANTHINE DEHYDROGENASE SUBUNIT C-RELATED"/>
    <property type="match status" value="1"/>
</dbReference>
<comment type="caution">
    <text evidence="5">The sequence shown here is derived from an EMBL/GenBank/DDBJ whole genome shotgun (WGS) entry which is preliminary data.</text>
</comment>
<dbReference type="Pfam" id="PF00941">
    <property type="entry name" value="FAD_binding_5"/>
    <property type="match status" value="1"/>
</dbReference>
<dbReference type="GO" id="GO:0016491">
    <property type="term" value="F:oxidoreductase activity"/>
    <property type="evidence" value="ECO:0007669"/>
    <property type="project" value="UniProtKB-KW"/>
</dbReference>
<gene>
    <name evidence="5" type="ORF">S06H3_32395</name>
</gene>
<dbReference type="PROSITE" id="PS51387">
    <property type="entry name" value="FAD_PCMH"/>
    <property type="match status" value="1"/>
</dbReference>
<dbReference type="GO" id="GO:0071949">
    <property type="term" value="F:FAD binding"/>
    <property type="evidence" value="ECO:0007669"/>
    <property type="project" value="InterPro"/>
</dbReference>
<evidence type="ECO:0000256" key="2">
    <source>
        <dbReference type="ARBA" id="ARBA00022827"/>
    </source>
</evidence>
<proteinExistence type="predicted"/>
<reference evidence="5" key="1">
    <citation type="journal article" date="2014" name="Front. Microbiol.">
        <title>High frequency of phylogenetically diverse reductive dehalogenase-homologous genes in deep subseafloor sedimentary metagenomes.</title>
        <authorList>
            <person name="Kawai M."/>
            <person name="Futagami T."/>
            <person name="Toyoda A."/>
            <person name="Takaki Y."/>
            <person name="Nishi S."/>
            <person name="Hori S."/>
            <person name="Arai W."/>
            <person name="Tsubouchi T."/>
            <person name="Morono Y."/>
            <person name="Uchiyama I."/>
            <person name="Ito T."/>
            <person name="Fujiyama A."/>
            <person name="Inagaki F."/>
            <person name="Takami H."/>
        </authorList>
    </citation>
    <scope>NUCLEOTIDE SEQUENCE</scope>
    <source>
        <strain evidence="5">Expedition CK06-06</strain>
    </source>
</reference>
<evidence type="ECO:0000259" key="4">
    <source>
        <dbReference type="PROSITE" id="PS51387"/>
    </source>
</evidence>
<sequence>MHINRVNTHIMPIRFEYHAPASLDEAVELLERYGKEAKILAGGTDLIPQIKQRQTEPKHIVNIKGIPELARIKETDGGIDIGALARLRAIELSPLMKEKLPLLVEAAKTVGSVQIRNMATIGGNICNASPSADMATPLMALDAEVHVY</sequence>
<dbReference type="InterPro" id="IPR016167">
    <property type="entry name" value="FAD-bd_PCMH_sub1"/>
</dbReference>
<protein>
    <recommendedName>
        <fullName evidence="4">FAD-binding PCMH-type domain-containing protein</fullName>
    </recommendedName>
</protein>
<evidence type="ECO:0000256" key="1">
    <source>
        <dbReference type="ARBA" id="ARBA00022630"/>
    </source>
</evidence>
<dbReference type="Gene3D" id="3.30.43.10">
    <property type="entry name" value="Uridine Diphospho-n-acetylenolpyruvylglucosamine Reductase, domain 2"/>
    <property type="match status" value="1"/>
</dbReference>
<name>X1MCJ1_9ZZZZ</name>
<dbReference type="EMBL" id="BARV01019261">
    <property type="protein sequence ID" value="GAI28983.1"/>
    <property type="molecule type" value="Genomic_DNA"/>
</dbReference>